<name>A0A6J6NBE6_9ZZZZ</name>
<protein>
    <submittedName>
        <fullName evidence="2">Unannotated protein</fullName>
    </submittedName>
</protein>
<gene>
    <name evidence="2" type="ORF">UFOPK2334_01351</name>
</gene>
<dbReference type="GO" id="GO:0004519">
    <property type="term" value="F:endonuclease activity"/>
    <property type="evidence" value="ECO:0007669"/>
    <property type="project" value="InterPro"/>
</dbReference>
<dbReference type="GO" id="GO:0003676">
    <property type="term" value="F:nucleic acid binding"/>
    <property type="evidence" value="ECO:0007669"/>
    <property type="project" value="InterPro"/>
</dbReference>
<evidence type="ECO:0000313" key="2">
    <source>
        <dbReference type="EMBL" id="CAB4683900.1"/>
    </source>
</evidence>
<dbReference type="AlphaFoldDB" id="A0A6J6NBE6"/>
<proteinExistence type="predicted"/>
<reference evidence="2" key="1">
    <citation type="submission" date="2020-05" db="EMBL/GenBank/DDBJ databases">
        <authorList>
            <person name="Chiriac C."/>
            <person name="Salcher M."/>
            <person name="Ghai R."/>
            <person name="Kavagutti S V."/>
        </authorList>
    </citation>
    <scope>NUCLEOTIDE SEQUENCE</scope>
</reference>
<dbReference type="InterPro" id="IPR003615">
    <property type="entry name" value="HNH_nuc"/>
</dbReference>
<organism evidence="2">
    <name type="scientific">freshwater metagenome</name>
    <dbReference type="NCBI Taxonomy" id="449393"/>
    <lineage>
        <taxon>unclassified sequences</taxon>
        <taxon>metagenomes</taxon>
        <taxon>ecological metagenomes</taxon>
    </lineage>
</organism>
<sequence>MISLLSMSKTRAQIAANKELVRNRLTTDIASWSRQCILPYPKEFDKSIDLLNQAAFAAVKSDVTHAQQLIKQMADAEMRSWFDDIAQNSGKVRLEILNRTPAKLPGGSLIKRPTAKREKMIIRSQGFQCRYCRIRIVHNDQFKKLQRLVGYETLPNRSQEKQRMRNTDIHGIWLLTRATVDHVEPMAQGGLDVNRDENLAACCWPCNYAKWKYTVEDLGIDNPMCRPPRMTGWVGLTDILP</sequence>
<dbReference type="Pfam" id="PF01844">
    <property type="entry name" value="HNH"/>
    <property type="match status" value="1"/>
</dbReference>
<accession>A0A6J6NBE6</accession>
<evidence type="ECO:0000259" key="1">
    <source>
        <dbReference type="Pfam" id="PF01844"/>
    </source>
</evidence>
<dbReference type="GO" id="GO:0008270">
    <property type="term" value="F:zinc ion binding"/>
    <property type="evidence" value="ECO:0007669"/>
    <property type="project" value="InterPro"/>
</dbReference>
<feature type="domain" description="HNH" evidence="1">
    <location>
        <begin position="176"/>
        <end position="210"/>
    </location>
</feature>
<dbReference type="Gene3D" id="1.10.30.50">
    <property type="match status" value="1"/>
</dbReference>
<dbReference type="EMBL" id="CAEZXA010000152">
    <property type="protein sequence ID" value="CAB4683900.1"/>
    <property type="molecule type" value="Genomic_DNA"/>
</dbReference>
<dbReference type="InterPro" id="IPR002711">
    <property type="entry name" value="HNH"/>
</dbReference>
<dbReference type="CDD" id="cd00085">
    <property type="entry name" value="HNHc"/>
    <property type="match status" value="1"/>
</dbReference>